<dbReference type="InterPro" id="IPR004498">
    <property type="entry name" value="Ribosomal_PrmA_MeTrfase"/>
</dbReference>
<dbReference type="EMBL" id="CP093366">
    <property type="protein sequence ID" value="UQS81545.1"/>
    <property type="molecule type" value="Genomic_DNA"/>
</dbReference>
<keyword evidence="6" id="KW-0689">Ribosomal protein</keyword>
<reference evidence="6" key="1">
    <citation type="journal article" date="2022" name="Int. J. Syst. Evol. Microbiol.">
        <title>Apilactobacillus apisilvae sp. nov., Nicolia spurrieriana gen. nov. sp. nov., Bombilactobacillus folatiphilus sp. nov. and Bombilactobacillus thymidiniphilus sp. nov., four new lactic acid bacterial isolates from stingless bees Tetragonula carbonaria and Austroplebeia australis.</title>
        <authorList>
            <person name="Oliphant S.A."/>
            <person name="Watson-Haigh N.S."/>
            <person name="Sumby K.M."/>
            <person name="Gardner J."/>
            <person name="Groom S."/>
            <person name="Jiranek V."/>
        </authorList>
    </citation>
    <scope>NUCLEOTIDE SEQUENCE</scope>
    <source>
        <strain evidence="6">SG4_D2</strain>
    </source>
</reference>
<organism evidence="6 7">
    <name type="scientific">Bombilactobacillus folatiphilus</name>
    <dbReference type="NCBI Taxonomy" id="2923362"/>
    <lineage>
        <taxon>Bacteria</taxon>
        <taxon>Bacillati</taxon>
        <taxon>Bacillota</taxon>
        <taxon>Bacilli</taxon>
        <taxon>Lactobacillales</taxon>
        <taxon>Lactobacillaceae</taxon>
        <taxon>Bombilactobacillus</taxon>
    </lineage>
</organism>
<dbReference type="Pfam" id="PF06325">
    <property type="entry name" value="PrmA"/>
    <property type="match status" value="1"/>
</dbReference>
<keyword evidence="2" id="KW-0963">Cytoplasm</keyword>
<gene>
    <name evidence="6" type="primary">prmA</name>
    <name evidence="6" type="ORF">MOO45_04790</name>
</gene>
<keyword evidence="7" id="KW-1185">Reference proteome</keyword>
<evidence type="ECO:0000256" key="4">
    <source>
        <dbReference type="ARBA" id="ARBA00022679"/>
    </source>
</evidence>
<dbReference type="InterPro" id="IPR050078">
    <property type="entry name" value="Ribosomal_L11_MeTrfase_PrmA"/>
</dbReference>
<evidence type="ECO:0000313" key="7">
    <source>
        <dbReference type="Proteomes" id="UP000831495"/>
    </source>
</evidence>
<keyword evidence="4" id="KW-0808">Transferase</keyword>
<dbReference type="PANTHER" id="PTHR43648:SF1">
    <property type="entry name" value="ELECTRON TRANSFER FLAVOPROTEIN BETA SUBUNIT LYSINE METHYLTRANSFERASE"/>
    <property type="match status" value="1"/>
</dbReference>
<name>A0ABY4P768_9LACO</name>
<dbReference type="InterPro" id="IPR029063">
    <property type="entry name" value="SAM-dependent_MTases_sf"/>
</dbReference>
<evidence type="ECO:0000256" key="2">
    <source>
        <dbReference type="ARBA" id="ARBA00022490"/>
    </source>
</evidence>
<dbReference type="NCBIfam" id="TIGR00406">
    <property type="entry name" value="prmA"/>
    <property type="match status" value="1"/>
</dbReference>
<dbReference type="CDD" id="cd02440">
    <property type="entry name" value="AdoMet_MTases"/>
    <property type="match status" value="1"/>
</dbReference>
<protein>
    <submittedName>
        <fullName evidence="6">50S ribosomal protein L11 methyltransferase</fullName>
    </submittedName>
</protein>
<dbReference type="RefSeq" id="WP_249513815.1">
    <property type="nucleotide sequence ID" value="NZ_CP093366.1"/>
</dbReference>
<sequence>MSDEKWNRLAILTEPQNFELISSVLIAQQILGIENLPNDQGLAIYLPAQQLTKQWCQELADQFSTWGLNAQQYHLQIQENVDMHWGKQWQQYYQPVAVTHFLRIVPAWQTTATPQPTEILMRPQESFGTGEHPTTKLCLQALEIYVDDQKSLIDVGTGTGILAIAAAKLGIKQLYGYDISSEAVQVARDNFQLNQLNATFTVQQNSLLDGIDQTASVVTANMLLEPLVALLPQLASHVQSAGYIILSGFLVEQIDHLTSLISQQPFVVLQTLTLDGWGCIIAQKELD</sequence>
<keyword evidence="6" id="KW-0687">Ribonucleoprotein</keyword>
<dbReference type="PANTHER" id="PTHR43648">
    <property type="entry name" value="ELECTRON TRANSFER FLAVOPROTEIN BETA SUBUNIT LYSINE METHYLTRANSFERASE"/>
    <property type="match status" value="1"/>
</dbReference>
<dbReference type="GO" id="GO:0005840">
    <property type="term" value="C:ribosome"/>
    <property type="evidence" value="ECO:0007669"/>
    <property type="project" value="UniProtKB-KW"/>
</dbReference>
<comment type="similarity">
    <text evidence="1">Belongs to the methyltransferase superfamily. PrmA family.</text>
</comment>
<dbReference type="GO" id="GO:0032259">
    <property type="term" value="P:methylation"/>
    <property type="evidence" value="ECO:0007669"/>
    <property type="project" value="UniProtKB-KW"/>
</dbReference>
<accession>A0ABY4P768</accession>
<keyword evidence="5" id="KW-0949">S-adenosyl-L-methionine</keyword>
<dbReference type="GO" id="GO:0008168">
    <property type="term" value="F:methyltransferase activity"/>
    <property type="evidence" value="ECO:0007669"/>
    <property type="project" value="UniProtKB-KW"/>
</dbReference>
<evidence type="ECO:0000256" key="5">
    <source>
        <dbReference type="ARBA" id="ARBA00022691"/>
    </source>
</evidence>
<evidence type="ECO:0000313" key="6">
    <source>
        <dbReference type="EMBL" id="UQS81545.1"/>
    </source>
</evidence>
<evidence type="ECO:0000256" key="3">
    <source>
        <dbReference type="ARBA" id="ARBA00022603"/>
    </source>
</evidence>
<dbReference type="Gene3D" id="3.40.50.150">
    <property type="entry name" value="Vaccinia Virus protein VP39"/>
    <property type="match status" value="1"/>
</dbReference>
<keyword evidence="3 6" id="KW-0489">Methyltransferase</keyword>
<proteinExistence type="inferred from homology"/>
<evidence type="ECO:0000256" key="1">
    <source>
        <dbReference type="ARBA" id="ARBA00009741"/>
    </source>
</evidence>
<dbReference type="SUPFAM" id="SSF53335">
    <property type="entry name" value="S-adenosyl-L-methionine-dependent methyltransferases"/>
    <property type="match status" value="1"/>
</dbReference>
<dbReference type="Proteomes" id="UP000831495">
    <property type="component" value="Chromosome"/>
</dbReference>